<dbReference type="EC" id="5.3.1.16" evidence="9 11"/>
<sequence length="252" mass="26442">MLIIPAIDLKDGACVRLRQGLMEDATVFSDDPVAMAAKWVEGGCRRLHLVDLNGAFEGQPVNGEVVTAIAKRYPELPIQIGGGIRSLETIEHYVRAGVSYVIIGTKAVKQPEFVGEACRAFPGKVIVGLDAKDGFVATDGWAEVSEVQVIDLAKRFEADGVSAIVYTDIAKDGMMQGCNVEATAALANATKIPVIASGGIHNLGDIQKLLDARTPGIIGAITGRAIYEGTLDVAEAQALCDAAVSGKPQAAR</sequence>
<keyword evidence="5 9" id="KW-0963">Cytoplasm</keyword>
<dbReference type="FunFam" id="3.20.20.70:FF:000009">
    <property type="entry name" value="1-(5-phosphoribosyl)-5-[(5-phosphoribosylamino)methylideneamino] imidazole-4-carboxamide isomerase"/>
    <property type="match status" value="1"/>
</dbReference>
<dbReference type="Proteomes" id="UP000583387">
    <property type="component" value="Unassembled WGS sequence"/>
</dbReference>
<dbReference type="InterPro" id="IPR044524">
    <property type="entry name" value="Isoase_HisA-like"/>
</dbReference>
<dbReference type="AlphaFoldDB" id="A0A7U7EJ41"/>
<dbReference type="GO" id="GO:0003949">
    <property type="term" value="F:1-(5-phosphoribosyl)-5-[(5-phosphoribosylamino)methylideneamino]imidazole-4-carboxamide isomerase activity"/>
    <property type="evidence" value="ECO:0007669"/>
    <property type="project" value="UniProtKB-UniRule"/>
</dbReference>
<dbReference type="InterPro" id="IPR006062">
    <property type="entry name" value="His_biosynth"/>
</dbReference>
<evidence type="ECO:0000313" key="12">
    <source>
        <dbReference type="EMBL" id="CAD5105917.1"/>
    </source>
</evidence>
<evidence type="ECO:0000256" key="6">
    <source>
        <dbReference type="ARBA" id="ARBA00022605"/>
    </source>
</evidence>
<dbReference type="NCBIfam" id="TIGR00007">
    <property type="entry name" value="1-(5-phosphoribosyl)-5-[(5-phosphoribosylamino)methylideneamino]imidazole-4-carboxamide isomerase"/>
    <property type="match status" value="1"/>
</dbReference>
<evidence type="ECO:0000256" key="8">
    <source>
        <dbReference type="ARBA" id="ARBA00023235"/>
    </source>
</evidence>
<feature type="active site" description="Proton acceptor" evidence="9">
    <location>
        <position position="8"/>
    </location>
</feature>
<evidence type="ECO:0000313" key="13">
    <source>
        <dbReference type="Proteomes" id="UP000583387"/>
    </source>
</evidence>
<evidence type="ECO:0000256" key="3">
    <source>
        <dbReference type="ARBA" id="ARBA00005133"/>
    </source>
</evidence>
<evidence type="ECO:0000256" key="5">
    <source>
        <dbReference type="ARBA" id="ARBA00022490"/>
    </source>
</evidence>
<dbReference type="CDD" id="cd04732">
    <property type="entry name" value="HisA"/>
    <property type="match status" value="1"/>
</dbReference>
<dbReference type="EMBL" id="CAJFCI010000012">
    <property type="protein sequence ID" value="CAD5105917.1"/>
    <property type="molecule type" value="Genomic_DNA"/>
</dbReference>
<accession>A0A7U7EJ41</accession>
<keyword evidence="7 9" id="KW-0368">Histidine biosynthesis</keyword>
<dbReference type="InterPro" id="IPR011060">
    <property type="entry name" value="RibuloseP-bd_barrel"/>
</dbReference>
<protein>
    <recommendedName>
        <fullName evidence="9 11">1-(5-phosphoribosyl)-5-[(5-phosphoribosylamino)methylideneamino] imidazole-4-carboxamide isomerase</fullName>
        <ecNumber evidence="9 11">5.3.1.16</ecNumber>
    </recommendedName>
    <alternativeName>
        <fullName evidence="9">Phosphoribosylformimino-5-aminoimidazole carboxamide ribotide isomerase</fullName>
    </alternativeName>
</protein>
<comment type="caution">
    <text evidence="12">The sequence shown here is derived from an EMBL/GenBank/DDBJ whole genome shotgun (WGS) entry which is preliminary data.</text>
</comment>
<name>A0A7U7EJ41_9GAMM</name>
<dbReference type="GO" id="GO:0000162">
    <property type="term" value="P:L-tryptophan biosynthetic process"/>
    <property type="evidence" value="ECO:0007669"/>
    <property type="project" value="TreeGrafter"/>
</dbReference>
<dbReference type="HAMAP" id="MF_01014">
    <property type="entry name" value="HisA"/>
    <property type="match status" value="1"/>
</dbReference>
<gene>
    <name evidence="9 12" type="primary">hisA</name>
    <name evidence="12" type="ORF">PSEWESI4_00176</name>
</gene>
<dbReference type="Gene3D" id="3.20.20.70">
    <property type="entry name" value="Aldolase class I"/>
    <property type="match status" value="1"/>
</dbReference>
<dbReference type="InterPro" id="IPR023016">
    <property type="entry name" value="HisA/PriA"/>
</dbReference>
<evidence type="ECO:0000256" key="1">
    <source>
        <dbReference type="ARBA" id="ARBA00000901"/>
    </source>
</evidence>
<dbReference type="InterPro" id="IPR006063">
    <property type="entry name" value="HisA_bact_arch"/>
</dbReference>
<feature type="active site" description="Proton donor" evidence="9">
    <location>
        <position position="130"/>
    </location>
</feature>
<comment type="pathway">
    <text evidence="3 9 11">Amino-acid biosynthesis; L-histidine biosynthesis; L-histidine from 5-phospho-alpha-D-ribose 1-diphosphate: step 4/9.</text>
</comment>
<evidence type="ECO:0000256" key="11">
    <source>
        <dbReference type="RuleBase" id="RU003658"/>
    </source>
</evidence>
<dbReference type="RefSeq" id="WP_187669311.1">
    <property type="nucleotide sequence ID" value="NZ_CAJFCI010000012.1"/>
</dbReference>
<dbReference type="UniPathway" id="UPA00031">
    <property type="reaction ID" value="UER00009"/>
</dbReference>
<dbReference type="GO" id="GO:0005737">
    <property type="term" value="C:cytoplasm"/>
    <property type="evidence" value="ECO:0007669"/>
    <property type="project" value="UniProtKB-SubCell"/>
</dbReference>
<keyword evidence="6 9" id="KW-0028">Amino-acid biosynthesis</keyword>
<comment type="subcellular location">
    <subcellularLocation>
        <location evidence="2 9 11">Cytoplasm</location>
    </subcellularLocation>
</comment>
<evidence type="ECO:0000256" key="7">
    <source>
        <dbReference type="ARBA" id="ARBA00023102"/>
    </source>
</evidence>
<keyword evidence="13" id="KW-1185">Reference proteome</keyword>
<evidence type="ECO:0000256" key="2">
    <source>
        <dbReference type="ARBA" id="ARBA00004496"/>
    </source>
</evidence>
<dbReference type="SUPFAM" id="SSF51366">
    <property type="entry name" value="Ribulose-phoshate binding barrel"/>
    <property type="match status" value="1"/>
</dbReference>
<evidence type="ECO:0000256" key="10">
    <source>
        <dbReference type="RuleBase" id="RU003657"/>
    </source>
</evidence>
<dbReference type="Pfam" id="PF00977">
    <property type="entry name" value="His_biosynth"/>
    <property type="match status" value="1"/>
</dbReference>
<evidence type="ECO:0000256" key="4">
    <source>
        <dbReference type="ARBA" id="ARBA00009667"/>
    </source>
</evidence>
<keyword evidence="8 9" id="KW-0413">Isomerase</keyword>
<dbReference type="PANTHER" id="PTHR43090">
    <property type="entry name" value="1-(5-PHOSPHORIBOSYL)-5-[(5-PHOSPHORIBOSYLAMINO)METHYLIDENEAMINO] IMIDAZOLE-4-CARBOXAMIDE ISOMERASE"/>
    <property type="match status" value="1"/>
</dbReference>
<dbReference type="GO" id="GO:0000105">
    <property type="term" value="P:L-histidine biosynthetic process"/>
    <property type="evidence" value="ECO:0007669"/>
    <property type="project" value="UniProtKB-UniRule"/>
</dbReference>
<dbReference type="PANTHER" id="PTHR43090:SF2">
    <property type="entry name" value="1-(5-PHOSPHORIBOSYL)-5-[(5-PHOSPHORIBOSYLAMINO)METHYLIDENEAMINO] IMIDAZOLE-4-CARBOXAMIDE ISOMERASE"/>
    <property type="match status" value="1"/>
</dbReference>
<dbReference type="InterPro" id="IPR013785">
    <property type="entry name" value="Aldolase_TIM"/>
</dbReference>
<evidence type="ECO:0000256" key="9">
    <source>
        <dbReference type="HAMAP-Rule" id="MF_01014"/>
    </source>
</evidence>
<proteinExistence type="inferred from homology"/>
<comment type="catalytic activity">
    <reaction evidence="1 9 11">
        <text>1-(5-phospho-beta-D-ribosyl)-5-[(5-phospho-beta-D-ribosylamino)methylideneamino]imidazole-4-carboxamide = 5-[(5-phospho-1-deoxy-D-ribulos-1-ylimino)methylamino]-1-(5-phospho-beta-D-ribosyl)imidazole-4-carboxamide</text>
        <dbReference type="Rhea" id="RHEA:15469"/>
        <dbReference type="ChEBI" id="CHEBI:58435"/>
        <dbReference type="ChEBI" id="CHEBI:58525"/>
        <dbReference type="EC" id="5.3.1.16"/>
    </reaction>
</comment>
<organism evidence="12 13">
    <name type="scientific">Zestomonas carbonaria</name>
    <dbReference type="NCBI Taxonomy" id="2762745"/>
    <lineage>
        <taxon>Bacteria</taxon>
        <taxon>Pseudomonadati</taxon>
        <taxon>Pseudomonadota</taxon>
        <taxon>Gammaproteobacteria</taxon>
        <taxon>Pseudomonadales</taxon>
        <taxon>Pseudomonadaceae</taxon>
        <taxon>Zestomonas</taxon>
    </lineage>
</organism>
<comment type="similarity">
    <text evidence="4 9 10">Belongs to the HisA/HisF family.</text>
</comment>
<reference evidence="12 13" key="1">
    <citation type="submission" date="2020-08" db="EMBL/GenBank/DDBJ databases">
        <authorList>
            <person name="Criscuolo A."/>
        </authorList>
    </citation>
    <scope>NUCLEOTIDE SEQUENCE [LARGE SCALE GENOMIC DNA]</scope>
    <source>
        <strain evidence="12">CIP111764</strain>
    </source>
</reference>